<name>A0AA41K6Y5_9FIRM</name>
<reference evidence="1" key="1">
    <citation type="journal article" date="2021" name="Gut Microbes">
        <title>A synthetic consortium of 100 gut commensals modulates the composition and function in a colon model of the microbiome of elderly subjects.</title>
        <authorList>
            <person name="Perez M."/>
            <person name="Ntemiri A."/>
            <person name="Tan H."/>
            <person name="Harris H.M.B."/>
            <person name="Roager H.M."/>
            <person name="Ribiere C."/>
            <person name="O'Toole P.W."/>
        </authorList>
    </citation>
    <scope>NUCLEOTIDE SEQUENCE</scope>
    <source>
        <strain evidence="1">MCC335</strain>
    </source>
</reference>
<dbReference type="RefSeq" id="WP_007861156.1">
    <property type="nucleotide sequence ID" value="NZ_QYRX01000037.1"/>
</dbReference>
<evidence type="ECO:0000313" key="1">
    <source>
        <dbReference type="EMBL" id="MBT9811165.1"/>
    </source>
</evidence>
<proteinExistence type="predicted"/>
<evidence type="ECO:0000313" key="2">
    <source>
        <dbReference type="Proteomes" id="UP000708338"/>
    </source>
</evidence>
<accession>A0AA41K6Y5</accession>
<dbReference type="AlphaFoldDB" id="A0AA41K6Y5"/>
<protein>
    <submittedName>
        <fullName evidence="1">Uncharacterized protein</fullName>
    </submittedName>
</protein>
<comment type="caution">
    <text evidence="1">The sequence shown here is derived from an EMBL/GenBank/DDBJ whole genome shotgun (WGS) entry which is preliminary data.</text>
</comment>
<dbReference type="Proteomes" id="UP000708338">
    <property type="component" value="Unassembled WGS sequence"/>
</dbReference>
<organism evidence="1 2">
    <name type="scientific">Enterocloster citroniae</name>
    <dbReference type="NCBI Taxonomy" id="358743"/>
    <lineage>
        <taxon>Bacteria</taxon>
        <taxon>Bacillati</taxon>
        <taxon>Bacillota</taxon>
        <taxon>Clostridia</taxon>
        <taxon>Lachnospirales</taxon>
        <taxon>Lachnospiraceae</taxon>
        <taxon>Enterocloster</taxon>
    </lineage>
</organism>
<sequence>MGKSLDQNGVLYLWNKIKSIFVTKEAGKGLSTNDYSTAEKNKLSGVASGAEVNVQSDWSVTDTASDAFIKNKPTSMPANGGNAATVGGHTVAIDVPANAKFSDTTYSDMKGASADTAGAHGLVPQPAIGAQTKYLRGDGTWQSPPNTTYTVATASKDGLMSKADFTKLSAFGAASTYALKSDIAGMYKYKGSVDNEAALPTTGQIAGDVYNIKAASKYGAAGANVAWDGTQWDSLGEIFNIDYITNAELDSICV</sequence>
<gene>
    <name evidence="1" type="ORF">GPL26_16180</name>
</gene>
<dbReference type="EMBL" id="WQPS01000020">
    <property type="protein sequence ID" value="MBT9811165.1"/>
    <property type="molecule type" value="Genomic_DNA"/>
</dbReference>